<accession>A0AAF0GMW4</accession>
<organism evidence="1 2">
    <name type="scientific">Gordonia phage Azira</name>
    <dbReference type="NCBI Taxonomy" id="3035369"/>
    <lineage>
        <taxon>Viruses</taxon>
        <taxon>Duplodnaviria</taxon>
        <taxon>Heunggongvirae</taxon>
        <taxon>Uroviricota</taxon>
        <taxon>Caudoviricetes</taxon>
        <taxon>Aziravirus</taxon>
        <taxon>Aziravirus azira</taxon>
    </lineage>
</organism>
<reference evidence="1 2" key="1">
    <citation type="submission" date="2023-03" db="EMBL/GenBank/DDBJ databases">
        <authorList>
            <person name="McGarrah C.E.E."/>
            <person name="Algarin-Martinez E.D."/>
            <person name="Cavasini M.E.D."/>
            <person name="Correa V."/>
            <person name="Danielson D.F."/>
            <person name="Dean W.R."/>
            <person name="French J.L."/>
            <person name="Gaskin N."/>
            <person name="Jain U."/>
            <person name="Janvier J."/>
            <person name="Macumber B.M."/>
            <person name="Martini F.K."/>
            <person name="Mazzei S.G."/>
            <person name="Mujica J.M."/>
            <person name="Odegaard O."/>
            <person name="Quarterman C."/>
            <person name="Rand T.M."/>
            <person name="Seidensticker N.S."/>
            <person name="Serrano T."/>
            <person name="Soltys A."/>
            <person name="Ungrey M.D."/>
            <person name="Pollenz R.S."/>
            <person name="Russell D.A."/>
            <person name="Jacobs-Sera D."/>
            <person name="Hatfull G.F."/>
        </authorList>
    </citation>
    <scope>NUCLEOTIDE SEQUENCE [LARGE SCALE GENOMIC DNA]</scope>
</reference>
<dbReference type="KEGG" id="vg:80559205"/>
<gene>
    <name evidence="1" type="primary">11</name>
    <name evidence="1" type="ORF">SEA_AZIRA_11</name>
</gene>
<proteinExistence type="predicted"/>
<keyword evidence="2" id="KW-1185">Reference proteome</keyword>
<evidence type="ECO:0000313" key="2">
    <source>
        <dbReference type="Proteomes" id="UP001223098"/>
    </source>
</evidence>
<sequence>MALPEAPIEFSDLSPFDDDLTEAEATPMIRSAWARAIIVAPCLGNAYDALTDVQKEVVIDVLRGAVLRWAERGAGAVTQRNAGDYGETLKGGSGGLFQPSEIRDLQDVCSEHKRRPRATTILTGDTRGRVPQHASWCAVNFAAGALAPGVGTPVFCDCGADLTDGQGPLWTRTPEDL</sequence>
<dbReference type="GeneID" id="80559205"/>
<name>A0AAF0GMW4_9CAUD</name>
<evidence type="ECO:0000313" key="1">
    <source>
        <dbReference type="EMBL" id="WGH21017.1"/>
    </source>
</evidence>
<dbReference type="Proteomes" id="UP001223098">
    <property type="component" value="Segment"/>
</dbReference>
<dbReference type="EMBL" id="OQ709211">
    <property type="protein sequence ID" value="WGH21017.1"/>
    <property type="molecule type" value="Genomic_DNA"/>
</dbReference>
<protein>
    <submittedName>
        <fullName evidence="1">Head-to-tail adaptor</fullName>
    </submittedName>
</protein>
<dbReference type="RefSeq" id="YP_010842414.1">
    <property type="nucleotide sequence ID" value="NC_079140.1"/>
</dbReference>